<dbReference type="Gene3D" id="3.10.20.90">
    <property type="entry name" value="Phosphatidylinositol 3-kinase Catalytic Subunit, Chain A, domain 1"/>
    <property type="match status" value="1"/>
</dbReference>
<dbReference type="GO" id="GO:0003729">
    <property type="term" value="F:mRNA binding"/>
    <property type="evidence" value="ECO:0007669"/>
    <property type="project" value="UniProtKB-ARBA"/>
</dbReference>
<evidence type="ECO:0000313" key="4">
    <source>
        <dbReference type="Proteomes" id="UP000825935"/>
    </source>
</evidence>
<dbReference type="InterPro" id="IPR050158">
    <property type="entry name" value="Ubiquitin_ubiquitin-like"/>
</dbReference>
<keyword evidence="4" id="KW-1185">Reference proteome</keyword>
<dbReference type="SMART" id="SM00213">
    <property type="entry name" value="UBQ"/>
    <property type="match status" value="1"/>
</dbReference>
<reference evidence="3" key="1">
    <citation type="submission" date="2021-08" db="EMBL/GenBank/DDBJ databases">
        <title>WGS assembly of Ceratopteris richardii.</title>
        <authorList>
            <person name="Marchant D.B."/>
            <person name="Chen G."/>
            <person name="Jenkins J."/>
            <person name="Shu S."/>
            <person name="Leebens-Mack J."/>
            <person name="Grimwood J."/>
            <person name="Schmutz J."/>
            <person name="Soltis P."/>
            <person name="Soltis D."/>
            <person name="Chen Z.-H."/>
        </authorList>
    </citation>
    <scope>NUCLEOTIDE SEQUENCE</scope>
    <source>
        <strain evidence="3">Whitten #5841</strain>
        <tissue evidence="3">Leaf</tissue>
    </source>
</reference>
<evidence type="ECO:0000259" key="2">
    <source>
        <dbReference type="PROSITE" id="PS50053"/>
    </source>
</evidence>
<organism evidence="3 4">
    <name type="scientific">Ceratopteris richardii</name>
    <name type="common">Triangle waterfern</name>
    <dbReference type="NCBI Taxonomy" id="49495"/>
    <lineage>
        <taxon>Eukaryota</taxon>
        <taxon>Viridiplantae</taxon>
        <taxon>Streptophyta</taxon>
        <taxon>Embryophyta</taxon>
        <taxon>Tracheophyta</taxon>
        <taxon>Polypodiopsida</taxon>
        <taxon>Polypodiidae</taxon>
        <taxon>Polypodiales</taxon>
        <taxon>Pteridineae</taxon>
        <taxon>Pteridaceae</taxon>
        <taxon>Parkerioideae</taxon>
        <taxon>Ceratopteris</taxon>
    </lineage>
</organism>
<dbReference type="SUPFAM" id="SSF54236">
    <property type="entry name" value="Ubiquitin-like"/>
    <property type="match status" value="1"/>
</dbReference>
<dbReference type="PROSITE" id="PS50053">
    <property type="entry name" value="UBIQUITIN_2"/>
    <property type="match status" value="1"/>
</dbReference>
<dbReference type="Proteomes" id="UP000825935">
    <property type="component" value="Chromosome 14"/>
</dbReference>
<dbReference type="AlphaFoldDB" id="A0A8T2T8C8"/>
<dbReference type="EMBL" id="CM035419">
    <property type="protein sequence ID" value="KAH7415760.1"/>
    <property type="molecule type" value="Genomic_DNA"/>
</dbReference>
<feature type="domain" description="Ubiquitin-like" evidence="2">
    <location>
        <begin position="1"/>
        <end position="76"/>
    </location>
</feature>
<comment type="caution">
    <text evidence="3">The sequence shown here is derived from an EMBL/GenBank/DDBJ whole genome shotgun (WGS) entry which is preliminary data.</text>
</comment>
<gene>
    <name evidence="3" type="ORF">KP509_14G059300</name>
</gene>
<evidence type="ECO:0000313" key="3">
    <source>
        <dbReference type="EMBL" id="KAH7415760.1"/>
    </source>
</evidence>
<evidence type="ECO:0000256" key="1">
    <source>
        <dbReference type="ARBA" id="ARBA00022499"/>
    </source>
</evidence>
<dbReference type="InterPro" id="IPR019956">
    <property type="entry name" value="Ubiquitin_dom"/>
</dbReference>
<sequence>MQFFVKTLKGRTITLEVDSSDIIDNVKTKVQDKKGFPPGQQRLIFAAKHLEDGRILTDNNIQKDSTSQFVRKLYGGSMIKVKTFTAAKIKIDIELIDTVKIIKECVQERNTTGAMKDYFR</sequence>
<dbReference type="InterPro" id="IPR029071">
    <property type="entry name" value="Ubiquitin-like_domsf"/>
</dbReference>
<dbReference type="OrthoDB" id="428577at2759"/>
<protein>
    <recommendedName>
        <fullName evidence="2">Ubiquitin-like domain-containing protein</fullName>
    </recommendedName>
</protein>
<dbReference type="PRINTS" id="PR00348">
    <property type="entry name" value="UBIQUITIN"/>
</dbReference>
<name>A0A8T2T8C8_CERRI</name>
<dbReference type="Pfam" id="PF00240">
    <property type="entry name" value="ubiquitin"/>
    <property type="match status" value="1"/>
</dbReference>
<accession>A0A8T2T8C8</accession>
<dbReference type="InterPro" id="IPR000626">
    <property type="entry name" value="Ubiquitin-like_dom"/>
</dbReference>
<keyword evidence="1" id="KW-1017">Isopeptide bond</keyword>
<dbReference type="FunFam" id="3.10.20.90:FF:000160">
    <property type="entry name" value="Polyubiquitin-C"/>
    <property type="match status" value="1"/>
</dbReference>
<dbReference type="PANTHER" id="PTHR10666">
    <property type="entry name" value="UBIQUITIN"/>
    <property type="match status" value="1"/>
</dbReference>
<proteinExistence type="predicted"/>